<proteinExistence type="predicted"/>
<name>A0AC58ISF3_DANRE</name>
<dbReference type="RefSeq" id="XP_073797164.1">
    <property type="nucleotide sequence ID" value="XM_073941063.1"/>
</dbReference>
<dbReference type="Proteomes" id="UP000000437">
    <property type="component" value="Chromosome 24"/>
</dbReference>
<organism evidence="1 2">
    <name type="scientific">Danio rerio</name>
    <name type="common">Zebrafish</name>
    <name type="synonym">Brachydanio rerio</name>
    <dbReference type="NCBI Taxonomy" id="7955"/>
    <lineage>
        <taxon>Eukaryota</taxon>
        <taxon>Metazoa</taxon>
        <taxon>Chordata</taxon>
        <taxon>Craniata</taxon>
        <taxon>Vertebrata</taxon>
        <taxon>Euteleostomi</taxon>
        <taxon>Actinopterygii</taxon>
        <taxon>Neopterygii</taxon>
        <taxon>Teleostei</taxon>
        <taxon>Ostariophysi</taxon>
        <taxon>Cypriniformes</taxon>
        <taxon>Danionidae</taxon>
        <taxon>Danioninae</taxon>
        <taxon>Danio</taxon>
    </lineage>
</organism>
<protein>
    <submittedName>
        <fullName evidence="2">Obscurin isoform X49</fullName>
    </submittedName>
</protein>
<accession>A0AC58ISF3</accession>
<evidence type="ECO:0000313" key="2">
    <source>
        <dbReference type="RefSeq" id="XP_073797164.1"/>
    </source>
</evidence>
<sequence>MDQNLFGGAPRFLTRPKAFSLCVGRDASLSCTIVGNPVPVVTWEKEKLRISAGGRFKTVEDGDIYRLTIYDLTLEDSGQYMCRAKNTVGEAYAAVTLKVGLPETVVERAPVFIVKPVSTRVGLGGDVTFYCRVSAHPAPNFDWEKDGRYLGETNRIKITSESDSSSLRIQSVRSLDSGTYNCRVQNSIGRAQSAATLVVDLQDTHLLNADKSTSLLSHMQKRKQEMRTDISFYRTTESSSTTSSSTKITEEHGSFGLARDQEQRVSALTSMLPKGVFTRTCTVTEGKHAKLSCFVTGHPKPQIMWRKDGTNISEGRRHVMYEDQAENFILKVLYCKQSDNGLYTCNASNLAGQTYSAVLVIVKEPKIPFKKKLQDVEVKEKETATLQCEVPVSNTKASWFMEETRLEQNTKYRMDEEGTLRRLTIRNVTTNDDAVYICEMNEGSRTVAELTVLGNITKKLPRRTVVPVSDTVIFCVELEKPVDDAYWTRNGERLKEDSRIIIARVNRQYTLTIRECTAEDSGEVAFIAHDCKTSTRFSVTAPRKHPPDPPVEPIVQNKTDSSITLCWSPPDSERPVPITGYIVERRKVGTQTWVKITTTPVSTTKYTITDVLEETSYQFRISAVNDFGQSAYLEVPGTFYLEPTASVKTGLVDCSANAGEEATLTVELSAACSGTWTINDQMIRSGSEYLITRSKTTHTLVIREVSMALNGAQVKFVGGGSQSVATLSVKAATARFTNKSSQVEVFTFSMYSSAQMHTEVSNSNVQVVWMKNGKELRMGKKYEATSADRKRILTIHNVDQEDVGIYECICDGDKMSVQLALKEEPAKFVNKPRAQPQESDALVGDVVLSCEVASAGSAVVWKKEQTEITEDKRTTFISQGTQRKLVIRGAKQSDEGHYSCETAEDKMTFLVKIKETRAAFSNKESYQKEVKVSISQKATLSCEVSDAKTEVKWFKDGKQLNPSKTVQMESKGKSRQLVLENVEKKDAGEYTCEVGNEKLLFKVRVEDLQATFSNKDSYQKEVKVATSQKATLSCEVSDIKTEVKWFKDGKQLSSSKTVHMESKGKTRQLIVENVEKKDAGEYTCEAGNEKLVFKIKVEDIQAIFSNKDSYQKEVKVATSQKATLSGEVSDIKTEVKWFKDGKQLSSGKTVHMESKGKTRQLIVENVEKKDAGEYICEAGNEKLVFKIRVEDIQATFFDKDSYQKEVKVATSQKATLSCEVSDIKTEVKWFKDGKQLSSSKTVHMESKGKTRQLIVENVEKKDAGEYTCEAGNEKLSFKIKVEDIQAPIFNKDSYQKEVKVSATQKTTLSCEVSDIKTEVKWFKDGKQLSSSKTVHMESKGKTRQLVVENVEKKDAGEYTCEAGNEKLAFKIQVAAQPDIQAAFINKDTYQKEVKVAVSQKATLNCEVSDTKTEVKWFKDGKQLSSSKTVDTETKGKTRQLILENVEKKDAGEYTCEVGNEKLTFKVQVTDIQAAFTNKDSYQKEVKVTTSEKANLSCEVSDLKTEVKWFKDGKQLSSSKTVHMESKGKTRQLILDNVEKKDAGEYTCEAGNEKLVFKILVTEPKAAFTNKDSYQKEVKVSASHKATLSCEVSDLKTEVKWFKDGKQLISSKTVHMESKGKTRQLVVENAEKKDAGEYTCEAGNEKLVFKIQVEDVATKFQKASMTKETVMFESAEKVILKTEVMSESCSVKWFKDGVELKDGSKYEMKQEGRSRILIVKSSESKDTGTYSCQSADDKVDFKVQVKEAPFKFVGPLQPVSAVLESTMTLSCSLNKATGNILWKHNGKEVKPGGRFSIRTDGTNCILTVSAVAQEDEGEYSCECKDDKTSTKVTIKAPRLVRFTTKLNNVVANEGKDAIFKCSITPPDVSVRWLRNDVPIMASPKFKIAQGGSSHSLTITAVTQEDAGEISVDAEGKVSKATLQVQQLPVTFTKKLADVTVQEQNTVRLEVELSKPSKDVKWMKNGVVLQQGGNLEIHVDGAKQTLVLKSVAYADRGHYSCETLDDKTQAKLSVEIKKIQVVKGLKEMKVQEKETVTMEVELSKADVEGSWSKDGMKLKSGPNIIITSLGNKHCLTMSQLKISDGGAITFQAEDVHTSGKLIVTEPAAKILKPLRDISSPEKEKVTFECEVSRANAEVKWFKDDEELKPGKKYGIHSQANKRTLLIQKCAYEDQGLYICRTTDDNTSAQLTVHARDVKIVKQLQDMEVTEKESASFVCEVSHDEVEAQWHKGDAKLKAGENIKMRQEGRTYVLLFKSVKAEDAGEIKFTAEKASSTAKLKVKEQAISIVRELNTVEVTEPFAAHFEVEVSVETVKPVKWTLNGEQLKESADIEMEKEGTMHRLTFKKTKASMSGPVQFTAGKSKSMAELKVKERPIEVLEPLKDASAKEKTSTTLSCKFSAPPKEVNWFKGQTALEASSKYSMKQKDASVQLIIQALNAEDSGEYRCQAGVCESKAVLKVEVRKIQITKHLTDVEVDEDGDALFTCEVNYADEEVQWTLNDKPLFNNEVNTITHVDKTHTLSLKNLAPEDGGKVSFSIRDVKETVCLKVKEKKAIFLKLLDDVVAEEKGTVTLKCEASKPRVAPVWRKESTTLSAGKKYELLHDGKSLGLSIHDITQADAGEYSCDLGTDLCKSKVTVRDIHIGITKRIKSIEAKAGENCTFECILSRESSEQCTWSLKGQPISDGGRFQISSKGRKYTLIIKAVSASDSGEVVFSIQDLSSKATLSVEGEAPSISKELQGVSAKIGEDATFTCELSQSGLEVKWSKDGKSIRKSQKYEISQEQTLVKLTIRNVTDKDSGEYSCEVTGGPTSKAKLEIKDLANKFICELKDATADENSDVSFECETAQPATKVTWLKGTKEIKAGGRYELTQKGAILILKVKDLEKSDSEVYTCDIGSTKTTAKLTVKAIPVLSFTKELTSQEVTEGGSTSLRCETSIPDASVTWKKNTLVLTDGKKYSIKRDGTIHILEIHKLSVEDAGEYTCEAGEKKSKATLTVKGQPAYFRKELENQNAIEGDSIILRCELSKPVKSVEWRKGGVVLQPSKKFELKQDGCVLELHVHDLEPEDNGYYTCDAGDQLTTASITVQAKPIDILQELSNMETINGGEALFECSLSRPENKDCQWLIDGKPVKESANVEIVSFESGRRHLLLLKDLQPCENTRITFQAGTSSTTALLTVKAWQLEVVKPLEDKTAIVGQEVEFTCTLNEAVPENEVTWYANGVELQHNDQWAMRTSGSSYSLILKKAQAQPTQEITFAARDALSLAKLTTIAVPDPPEDPELVSKGPTFITLSWFTPLSDGGSPIIGYRVEMRLVDSVLWLPCHTEPVFNTEFLVENLIPGAGYRFRVAAINRAGIGEPVQLPQTVTLVSCSSDYDTAADATETSSYVSAKGYVSSSEHRDTEAFESVAEDELLPQVVDELHDLFLSPGAPIAKMSVRVKGFPTPRVYWFKDGTPLQASSRIVLSTERDQHSLEILDVKCEDTGEYSAYISNIAGSAYSSARMNVLAPGERPTPDQGRLRDSKVPLVPPRFLERFSNKKVKQGASITLSVKVEGSPTPSVNWLKEVSDKDVLWIKADTPGYKVASSGRQHSLILMEVEKKHSGMYTCIATNRAGQSVNTARLDVDTTPEQKGKVGPEVLGITISPPEEEGKGEIKLPYMGEVGTEEFLQKLTSQITEMVSAKITQASLRLPGADSDDETKTPSPSPYHGRSRPPSLIADSSSESDEGDARGEMFDIYVVTADYNPMGVSKDAIALKEGQYVEVLDSAHPLKWLVRTKPTKSNPSRQGWVSPAYLDKRLKLSADVADLPETAKEEVTETEYKKKLCQLVQDLINTETEFLKEMEFFTTHHLKRVDEEGAPPEITMQKETIFRNINDLKAFHSSLLPGLRDCDTDDDIAMHFLKNSEGFEKYLQYLIGQLQAESIISEKQVHQYFKDYSVSELANVDPSEGPVLSINAYLQRPPERIQKYRALLKELIRNKARNGQNCCLLEQAYAMVSSLSQRSENTHHVSLIENYPANLEALGEPIRQGPFTVWEGAPGVRTSSRGHHRHVFLFKNHVVICKQKRDTNTDTQTYVFKNMMKLTNIDVNETVEGDERAFEIWHEREDSVRKYTLQARTVIIKNSWLRDLRDLQQRYSMPTWCSPDFDAVLTDLTAELGQTVKLACKVTGVPKPQVTWYKDGHAVEADPHHIIIEDPDGSCTLILDNMTADDSGQYMCFATSSAGNASTLGKITVQVPPRFVNKIRNATLFPGEDAQFTCTIQSAPSPKIRWFKEGKLLTDMEKFQTYSEARSGVLVLVIKNPVERDLGHYECELSNRLGSARCAAQLVTPAVAMAGERRADQAISIEVTEQETKIPKKTIIIEETITTVVKNTRMKRHASPRPSPMGAFRSETPTPEPPRQRRTMARKTVPTLYVPEAEGATARNPRWVEVEEIIEYKVNKSPKLPRRRGISPGKRSSPANPNTNNSNNKLVEATLGAVMTLQASSDDEDTEQNVAEVMESIIGETSDPDGDDKGTIILESEDDEFGNRDFKMLSDGNKVLTLEDLEDYIPQEGETFGSHPNRQIPEEKPSQISVLQREVNETVIGKPILLNVGRPVAPPKPRTGFFGSFKEHISSMFTPGSLANTGSRSRQEKNIPIHVMGGSSSGFAHHASSAARFEVQPTYCSEVQRGKGGGLQSFKTQVSAQTHSYTPAGQLTLQIDKNKPTGKQ</sequence>
<keyword evidence="1" id="KW-1185">Reference proteome</keyword>
<gene>
    <name evidence="2" type="primary">obscnb</name>
</gene>
<reference evidence="2" key="1">
    <citation type="submission" date="2025-08" db="UniProtKB">
        <authorList>
            <consortium name="RefSeq"/>
        </authorList>
    </citation>
    <scope>IDENTIFICATION</scope>
    <source>
        <strain evidence="2">Tuebingen</strain>
        <tissue evidence="2">Fibroblasts and whole tissue</tissue>
    </source>
</reference>
<evidence type="ECO:0000313" key="1">
    <source>
        <dbReference type="Proteomes" id="UP000000437"/>
    </source>
</evidence>